<evidence type="ECO:0000313" key="10">
    <source>
        <dbReference type="EMBL" id="AAK69679.1"/>
    </source>
</evidence>
<dbReference type="EMBL" id="AF349680">
    <property type="protein sequence ID" value="AAK69679.1"/>
    <property type="molecule type" value="Genomic_DNA"/>
</dbReference>
<dbReference type="GO" id="GO:0044196">
    <property type="term" value="C:host cell nucleolus"/>
    <property type="evidence" value="ECO:0007669"/>
    <property type="project" value="UniProtKB-SubCell"/>
</dbReference>
<comment type="subunit">
    <text evidence="8">Homomultimer; when bound to the RRE. Multimeric assembly is essential for activity.</text>
</comment>
<organismHost>
    <name type="scientific">Cercopithecidae</name>
    <name type="common">Old World monkeys</name>
    <dbReference type="NCBI Taxonomy" id="9527"/>
</organismHost>
<gene>
    <name evidence="8 10" type="primary">rev</name>
</gene>
<protein>
    <recommendedName>
        <fullName evidence="1 8">Protein Rev</fullName>
    </recommendedName>
    <alternativeName>
        <fullName evidence="7 8">Regulator of expression of viral proteins</fullName>
    </alternativeName>
</protein>
<dbReference type="GO" id="GO:0051028">
    <property type="term" value="P:mRNA transport"/>
    <property type="evidence" value="ECO:0007669"/>
    <property type="project" value="UniProtKB-KW"/>
</dbReference>
<evidence type="ECO:0000256" key="3">
    <source>
        <dbReference type="ARBA" id="ARBA00022562"/>
    </source>
</evidence>
<comment type="subcellular location">
    <subcellularLocation>
        <location evidence="8">Host cytoplasm</location>
    </subcellularLocation>
    <subcellularLocation>
        <location evidence="8">Host nucleus</location>
        <location evidence="8">Host nucleolus</location>
    </subcellularLocation>
</comment>
<evidence type="ECO:0000256" key="7">
    <source>
        <dbReference type="ARBA" id="ARBA00031496"/>
    </source>
</evidence>
<dbReference type="InterPro" id="IPR000625">
    <property type="entry name" value="REV_protein"/>
</dbReference>
<name>Q90PW9_SIV</name>
<evidence type="ECO:0000256" key="5">
    <source>
        <dbReference type="ARBA" id="ARBA00022884"/>
    </source>
</evidence>
<feature type="compositionally biased region" description="Low complexity" evidence="9">
    <location>
        <begin position="95"/>
        <end position="107"/>
    </location>
</feature>
<evidence type="ECO:0000256" key="8">
    <source>
        <dbReference type="RuleBase" id="RU364044"/>
    </source>
</evidence>
<evidence type="ECO:0000256" key="9">
    <source>
        <dbReference type="SAM" id="MobiDB-lite"/>
    </source>
</evidence>
<sequence>MLLGEEEEADQEIRRRIRLIHLIHLSNPYPQSGGTANQRRRKRRQWRRRWTQILQLAERIFLYPDTPPDRDPLQEALSNLQQLTLSDLPEPPVNPFSNPSSFAVDRS</sequence>
<keyword evidence="3 8" id="KW-1048">Host nucleus</keyword>
<evidence type="ECO:0000256" key="2">
    <source>
        <dbReference type="ARBA" id="ARBA00022448"/>
    </source>
</evidence>
<dbReference type="GO" id="GO:0003700">
    <property type="term" value="F:DNA-binding transcription factor activity"/>
    <property type="evidence" value="ECO:0007669"/>
    <property type="project" value="InterPro"/>
</dbReference>
<accession>Q90PW9</accession>
<keyword evidence="4 8" id="KW-0509">mRNA transport</keyword>
<dbReference type="GO" id="GO:0030430">
    <property type="term" value="C:host cell cytoplasm"/>
    <property type="evidence" value="ECO:0007669"/>
    <property type="project" value="UniProtKB-SubCell"/>
</dbReference>
<evidence type="ECO:0000256" key="4">
    <source>
        <dbReference type="ARBA" id="ARBA00022816"/>
    </source>
</evidence>
<reference evidence="10" key="1">
    <citation type="journal article" date="2001" name="J. Virol.">
        <title>Characterization of novel simian immunodeficiency viruses from red-capped mangabeys from Nigeria (SIVrcmNG409 and -NG411).</title>
        <authorList>
            <person name="Beer B.E."/>
            <person name="Foley B.T."/>
            <person name="Kuiken C.L."/>
            <person name="Tooze Z."/>
            <person name="Goeken R.M."/>
            <person name="Brown C.R."/>
            <person name="Hu J."/>
            <person name="St Claire M."/>
            <person name="Korber B.T."/>
            <person name="Hirsch V.M."/>
        </authorList>
    </citation>
    <scope>NUCLEOTIDE SEQUENCE</scope>
    <source>
        <strain evidence="10">SIVrcmNg411</strain>
    </source>
</reference>
<dbReference type="Pfam" id="PF00424">
    <property type="entry name" value="REV"/>
    <property type="match status" value="1"/>
</dbReference>
<keyword evidence="2 8" id="KW-0813">Transport</keyword>
<dbReference type="Gene3D" id="6.10.140.630">
    <property type="match status" value="1"/>
</dbReference>
<keyword evidence="5 8" id="KW-0694">RNA-binding</keyword>
<comment type="function">
    <text evidence="8">Escorts unspliced or incompletely spliced viral pre-mRNAs (late transcripts) out of the nucleus of infected cells. These pre-mRNAs carry a recognition sequence called Rev responsive element (RRE) located in the env gene, that is not present in fully spliced viral mRNAs (early transcripts). This function is essential since most viral proteins are translated from unspliced or partially spliced pre-mRNAs which cannot exit the nucleus by the pathway used by fully processed cellular mRNAs.</text>
</comment>
<organismHost>
    <name type="scientific">Pan troglodytes</name>
    <name type="common">Chimpanzee</name>
    <dbReference type="NCBI Taxonomy" id="9598"/>
</organismHost>
<organism evidence="10">
    <name type="scientific">Simian immunodeficiency virus</name>
    <name type="common">SIV</name>
    <dbReference type="NCBI Taxonomy" id="11723"/>
    <lineage>
        <taxon>Viruses</taxon>
        <taxon>Riboviria</taxon>
        <taxon>Pararnavirae</taxon>
        <taxon>Artverviricota</taxon>
        <taxon>Revtraviricetes</taxon>
        <taxon>Ortervirales</taxon>
        <taxon>Retroviridae</taxon>
        <taxon>Orthoretrovirinae</taxon>
        <taxon>Lentivirus</taxon>
        <taxon>Lentivirus simimdef</taxon>
    </lineage>
</organism>
<proteinExistence type="predicted"/>
<feature type="region of interest" description="Disordered" evidence="9">
    <location>
        <begin position="85"/>
        <end position="107"/>
    </location>
</feature>
<evidence type="ECO:0000256" key="6">
    <source>
        <dbReference type="ARBA" id="ARBA00023200"/>
    </source>
</evidence>
<evidence type="ECO:0000256" key="1">
    <source>
        <dbReference type="ARBA" id="ARBA00020269"/>
    </source>
</evidence>
<dbReference type="GO" id="GO:0003723">
    <property type="term" value="F:RNA binding"/>
    <property type="evidence" value="ECO:0007669"/>
    <property type="project" value="UniProtKB-KW"/>
</dbReference>
<keyword evidence="6 8" id="KW-1035">Host cytoplasm</keyword>